<feature type="chain" id="PRO_5034834447" evidence="1">
    <location>
        <begin position="31"/>
        <end position="434"/>
    </location>
</feature>
<name>A0A8E6ETZ1_9BACT</name>
<protein>
    <submittedName>
        <fullName evidence="2">TolC family protein</fullName>
    </submittedName>
</protein>
<proteinExistence type="predicted"/>
<gene>
    <name evidence="2" type="ORF">KIH39_03710</name>
</gene>
<organism evidence="2 3">
    <name type="scientific">Telmatocola sphagniphila</name>
    <dbReference type="NCBI Taxonomy" id="1123043"/>
    <lineage>
        <taxon>Bacteria</taxon>
        <taxon>Pseudomonadati</taxon>
        <taxon>Planctomycetota</taxon>
        <taxon>Planctomycetia</taxon>
        <taxon>Gemmatales</taxon>
        <taxon>Gemmataceae</taxon>
    </lineage>
</organism>
<dbReference type="KEGG" id="tsph:KIH39_03710"/>
<accession>A0A8E6ETZ1</accession>
<evidence type="ECO:0000313" key="2">
    <source>
        <dbReference type="EMBL" id="QVL33034.1"/>
    </source>
</evidence>
<dbReference type="EMBL" id="CP074694">
    <property type="protein sequence ID" value="QVL33034.1"/>
    <property type="molecule type" value="Genomic_DNA"/>
</dbReference>
<dbReference type="RefSeq" id="WP_213497924.1">
    <property type="nucleotide sequence ID" value="NZ_CP074694.1"/>
</dbReference>
<keyword evidence="3" id="KW-1185">Reference proteome</keyword>
<keyword evidence="1" id="KW-0732">Signal</keyword>
<evidence type="ECO:0000313" key="3">
    <source>
        <dbReference type="Proteomes" id="UP000676194"/>
    </source>
</evidence>
<reference evidence="2" key="1">
    <citation type="submission" date="2021-05" db="EMBL/GenBank/DDBJ databases">
        <title>Complete genome sequence of the cellulolytic planctomycete Telmatocola sphagniphila SP2T and characterization of the first cellulase from planctomycetes.</title>
        <authorList>
            <person name="Rakitin A.L."/>
            <person name="Beletsky A.V."/>
            <person name="Naumoff D.G."/>
            <person name="Kulichevskaya I.S."/>
            <person name="Mardanov A.V."/>
            <person name="Ravin N.V."/>
            <person name="Dedysh S.N."/>
        </authorList>
    </citation>
    <scope>NUCLEOTIDE SEQUENCE</scope>
    <source>
        <strain evidence="2">SP2T</strain>
    </source>
</reference>
<feature type="signal peptide" evidence="1">
    <location>
        <begin position="1"/>
        <end position="30"/>
    </location>
</feature>
<sequence length="434" mass="47060">MTMGICKWGFKSLFAALALSGALGTSAAFADDVFKKTSKKQEPAPVAQVAPAVQKYTLGQCLAIGMERAPSLKAARAALNAAQWGRKGLDDVGRLGSLLTPDLEIRKQQSCTGLEAIQAEIQAAEQEITYSVVRTYYMVIYAREQYKLTKELAIQLDVYLAQVQAIVNSKDGGNKDINKNTEDRLVIARSEAIIKRNQAEAGILQAFAALREAMGIGPNEPLEIADEKLPEIKAEITRETVLSHATSRRSEIKLAEVGLEVTKLEVLAQSSGHFRRKVPTFAQGSDIHSIPIPTGSKEANYRPEALAPRMPAQLVGTKESRTAQAAAYSEYAAALLEKTKGLLTLEAENAFQKYREATSNVAETKVASKTGISMIERLRKAQGNKLDESLILTGEASSTLANARFNEALIEQIVALANLERITAGGIRVNYPGR</sequence>
<dbReference type="SUPFAM" id="SSF56954">
    <property type="entry name" value="Outer membrane efflux proteins (OEP)"/>
    <property type="match status" value="1"/>
</dbReference>
<dbReference type="Proteomes" id="UP000676194">
    <property type="component" value="Chromosome"/>
</dbReference>
<dbReference type="Gene3D" id="1.20.1600.10">
    <property type="entry name" value="Outer membrane efflux proteins (OEP)"/>
    <property type="match status" value="1"/>
</dbReference>
<evidence type="ECO:0000256" key="1">
    <source>
        <dbReference type="SAM" id="SignalP"/>
    </source>
</evidence>
<dbReference type="AlphaFoldDB" id="A0A8E6ETZ1"/>